<dbReference type="GO" id="GO:0000978">
    <property type="term" value="F:RNA polymerase II cis-regulatory region sequence-specific DNA binding"/>
    <property type="evidence" value="ECO:0007669"/>
    <property type="project" value="TreeGrafter"/>
</dbReference>
<keyword evidence="4" id="KW-0804">Transcription</keyword>
<reference evidence="9" key="1">
    <citation type="submission" date="2016-11" db="UniProtKB">
        <authorList>
            <consortium name="WormBaseParasite"/>
        </authorList>
    </citation>
    <scope>IDENTIFICATION</scope>
</reference>
<sequence length="396" mass="44195">MPNRRLKKKTPFCYFAVPDDDMTHVKIEGSVLEGMYWKRRMEAVCAQYKRWRHYMKTRRVHEKPVKRKRVRFFLLFSLFILYCFHYSEGRGEHFDSCRDEPPSKTQRSQTPKNTSTEHFDIDDFENVFTDSLFDSLNQPYMFPNPKEFVQSGNADIMQPGLLSLQPSLEEIMASLGEFSYFFGQVLSFTALIPERYVDEPCSSSRDSSLAPAPASQSLAPPTQPQQQISMASLPRPTASAVPRSASSSSRPAQDYAVASMLVDYSNQTSVPMPTRQSSSITSQMLMMSAQGAQPQYSTAMYDQRTWKGTSLLLGGSDSVSNTLEYMPQFLQSQTNIMSGSALSSVAPPPRSWWLESSLPSAQSPLVASASLGASTPLGPATPLGIGVGEKNDLCYH</sequence>
<keyword evidence="8" id="KW-1185">Reference proteome</keyword>
<evidence type="ECO:0000256" key="4">
    <source>
        <dbReference type="ARBA" id="ARBA00023163"/>
    </source>
</evidence>
<evidence type="ECO:0000256" key="2">
    <source>
        <dbReference type="ARBA" id="ARBA00023015"/>
    </source>
</evidence>
<organism evidence="8 9">
    <name type="scientific">Heterorhabditis bacteriophora</name>
    <name type="common">Entomopathogenic nematode worm</name>
    <dbReference type="NCBI Taxonomy" id="37862"/>
    <lineage>
        <taxon>Eukaryota</taxon>
        <taxon>Metazoa</taxon>
        <taxon>Ecdysozoa</taxon>
        <taxon>Nematoda</taxon>
        <taxon>Chromadorea</taxon>
        <taxon>Rhabditida</taxon>
        <taxon>Rhabditina</taxon>
        <taxon>Rhabditomorpha</taxon>
        <taxon>Strongyloidea</taxon>
        <taxon>Heterorhabditidae</taxon>
        <taxon>Heterorhabditis</taxon>
    </lineage>
</organism>
<dbReference type="InterPro" id="IPR052207">
    <property type="entry name" value="Max-like/E-box_TFs"/>
</dbReference>
<feature type="compositionally biased region" description="Low complexity" evidence="6">
    <location>
        <begin position="207"/>
        <end position="227"/>
    </location>
</feature>
<keyword evidence="5" id="KW-0539">Nucleus</keyword>
<evidence type="ECO:0000256" key="3">
    <source>
        <dbReference type="ARBA" id="ARBA00023125"/>
    </source>
</evidence>
<feature type="region of interest" description="Disordered" evidence="6">
    <location>
        <begin position="199"/>
        <end position="252"/>
    </location>
</feature>
<dbReference type="Proteomes" id="UP000095283">
    <property type="component" value="Unplaced"/>
</dbReference>
<evidence type="ECO:0000256" key="6">
    <source>
        <dbReference type="SAM" id="MobiDB-lite"/>
    </source>
</evidence>
<feature type="transmembrane region" description="Helical" evidence="7">
    <location>
        <begin position="70"/>
        <end position="87"/>
    </location>
</feature>
<keyword evidence="3" id="KW-0238">DNA-binding</keyword>
<proteinExistence type="predicted"/>
<feature type="region of interest" description="Disordered" evidence="6">
    <location>
        <begin position="94"/>
        <end position="117"/>
    </location>
</feature>
<protein>
    <submittedName>
        <fullName evidence="9">BHLH domain-containing protein</fullName>
    </submittedName>
</protein>
<keyword evidence="7" id="KW-1133">Transmembrane helix</keyword>
<dbReference type="PANTHER" id="PTHR15741">
    <property type="entry name" value="BASIC HELIX-LOOP-HELIX ZIP TRANSCRIPTION FACTOR"/>
    <property type="match status" value="1"/>
</dbReference>
<dbReference type="PANTHER" id="PTHR15741:SF37">
    <property type="entry name" value="LD38259P"/>
    <property type="match status" value="1"/>
</dbReference>
<accession>A0A1I7XB21</accession>
<dbReference type="GO" id="GO:0000981">
    <property type="term" value="F:DNA-binding transcription factor activity, RNA polymerase II-specific"/>
    <property type="evidence" value="ECO:0007669"/>
    <property type="project" value="TreeGrafter"/>
</dbReference>
<keyword evidence="2" id="KW-0805">Transcription regulation</keyword>
<feature type="compositionally biased region" description="Low complexity" evidence="6">
    <location>
        <begin position="234"/>
        <end position="252"/>
    </location>
</feature>
<dbReference type="AlphaFoldDB" id="A0A1I7XB21"/>
<dbReference type="WBParaSite" id="Hba_14554">
    <property type="protein sequence ID" value="Hba_14554"/>
    <property type="gene ID" value="Hba_14554"/>
</dbReference>
<evidence type="ECO:0000256" key="7">
    <source>
        <dbReference type="SAM" id="Phobius"/>
    </source>
</evidence>
<evidence type="ECO:0000256" key="1">
    <source>
        <dbReference type="ARBA" id="ARBA00004123"/>
    </source>
</evidence>
<evidence type="ECO:0000313" key="8">
    <source>
        <dbReference type="Proteomes" id="UP000095283"/>
    </source>
</evidence>
<evidence type="ECO:0000256" key="5">
    <source>
        <dbReference type="ARBA" id="ARBA00023242"/>
    </source>
</evidence>
<comment type="subcellular location">
    <subcellularLocation>
        <location evidence="1">Nucleus</location>
    </subcellularLocation>
</comment>
<keyword evidence="7" id="KW-0472">Membrane</keyword>
<name>A0A1I7XB21_HETBA</name>
<feature type="compositionally biased region" description="Polar residues" evidence="6">
    <location>
        <begin position="103"/>
        <end position="114"/>
    </location>
</feature>
<dbReference type="GO" id="GO:0005634">
    <property type="term" value="C:nucleus"/>
    <property type="evidence" value="ECO:0007669"/>
    <property type="project" value="UniProtKB-SubCell"/>
</dbReference>
<evidence type="ECO:0000313" key="9">
    <source>
        <dbReference type="WBParaSite" id="Hba_14554"/>
    </source>
</evidence>
<keyword evidence="7" id="KW-0812">Transmembrane</keyword>